<proteinExistence type="predicted"/>
<dbReference type="WBParaSite" id="Minc3s00050g02705">
    <property type="protein sequence ID" value="Minc3s00050g02705"/>
    <property type="gene ID" value="Minc3s00050g02705"/>
</dbReference>
<organism evidence="2 3">
    <name type="scientific">Meloidogyne incognita</name>
    <name type="common">Southern root-knot nematode worm</name>
    <name type="synonym">Oxyuris incognita</name>
    <dbReference type="NCBI Taxonomy" id="6306"/>
    <lineage>
        <taxon>Eukaryota</taxon>
        <taxon>Metazoa</taxon>
        <taxon>Ecdysozoa</taxon>
        <taxon>Nematoda</taxon>
        <taxon>Chromadorea</taxon>
        <taxon>Rhabditida</taxon>
        <taxon>Tylenchina</taxon>
        <taxon>Tylenchomorpha</taxon>
        <taxon>Tylenchoidea</taxon>
        <taxon>Meloidogynidae</taxon>
        <taxon>Meloidogyninae</taxon>
        <taxon>Meloidogyne</taxon>
        <taxon>Meloidogyne incognita group</taxon>
    </lineage>
</organism>
<dbReference type="Proteomes" id="UP000887563">
    <property type="component" value="Unplaced"/>
</dbReference>
<accession>A0A914KMN5</accession>
<keyword evidence="2" id="KW-1185">Reference proteome</keyword>
<name>A0A914KMN5_MELIC</name>
<dbReference type="AlphaFoldDB" id="A0A914KMN5"/>
<sequence length="216" mass="24404">MLTASQLKLPKAGRTRRSPHVFIQPSQTWTALRILWRLINVLPPDSSIRCICLYGTQANDIEREVQAAEELNGRVLVTTADATQGHKADVTVVVATISEFQKKSGEGKEPFWCDPDRLNVSLSRARYELVLTGNLHILEQKKGWEEFLAEAKQKTIVVGQDYLDVIRMEGAQHNHEGELATGKLVRCTPYYTEEGRRYKRRIPSTWCGPSKGSGRK</sequence>
<protein>
    <submittedName>
        <fullName evidence="3">DNA2/NAM7 helicase-like C-terminal domain-containing protein</fullName>
    </submittedName>
</protein>
<dbReference type="Gene3D" id="3.40.50.300">
    <property type="entry name" value="P-loop containing nucleotide triphosphate hydrolases"/>
    <property type="match status" value="1"/>
</dbReference>
<evidence type="ECO:0000313" key="3">
    <source>
        <dbReference type="WBParaSite" id="Minc3s00050g02705"/>
    </source>
</evidence>
<evidence type="ECO:0000259" key="1">
    <source>
        <dbReference type="Pfam" id="PF13087"/>
    </source>
</evidence>
<dbReference type="InterPro" id="IPR041679">
    <property type="entry name" value="DNA2/NAM7-like_C"/>
</dbReference>
<dbReference type="InterPro" id="IPR027417">
    <property type="entry name" value="P-loop_NTPase"/>
</dbReference>
<evidence type="ECO:0000313" key="2">
    <source>
        <dbReference type="Proteomes" id="UP000887563"/>
    </source>
</evidence>
<reference evidence="3" key="1">
    <citation type="submission" date="2022-11" db="UniProtKB">
        <authorList>
            <consortium name="WormBaseParasite"/>
        </authorList>
    </citation>
    <scope>IDENTIFICATION</scope>
</reference>
<feature type="domain" description="DNA2/NAM7 helicase-like C-terminal" evidence="1">
    <location>
        <begin position="23"/>
        <end position="134"/>
    </location>
</feature>
<dbReference type="Pfam" id="PF13087">
    <property type="entry name" value="AAA_12"/>
    <property type="match status" value="1"/>
</dbReference>